<dbReference type="PANTHER" id="PTHR44051:SF21">
    <property type="entry name" value="GLUTATHIONE S-TRANSFERASE FAMILY PROTEIN"/>
    <property type="match status" value="1"/>
</dbReference>
<dbReference type="Gene3D" id="1.20.1050.10">
    <property type="match status" value="1"/>
</dbReference>
<dbReference type="PROSITE" id="PS50404">
    <property type="entry name" value="GST_NTER"/>
    <property type="match status" value="1"/>
</dbReference>
<dbReference type="SUPFAM" id="SSF47616">
    <property type="entry name" value="GST C-terminal domain-like"/>
    <property type="match status" value="1"/>
</dbReference>
<dbReference type="InterPro" id="IPR004045">
    <property type="entry name" value="Glutathione_S-Trfase_N"/>
</dbReference>
<proteinExistence type="predicted"/>
<evidence type="ECO:0000259" key="2">
    <source>
        <dbReference type="PROSITE" id="PS50405"/>
    </source>
</evidence>
<name>A0A1Y5SSI6_9RHOB</name>
<feature type="domain" description="GST C-terminal" evidence="2">
    <location>
        <begin position="85"/>
        <end position="205"/>
    </location>
</feature>
<dbReference type="AlphaFoldDB" id="A0A1Y5SSI6"/>
<reference evidence="3 4" key="1">
    <citation type="submission" date="2017-03" db="EMBL/GenBank/DDBJ databases">
        <authorList>
            <person name="Afonso C.L."/>
            <person name="Miller P.J."/>
            <person name="Scott M.A."/>
            <person name="Spackman E."/>
            <person name="Goraichik I."/>
            <person name="Dimitrov K.M."/>
            <person name="Suarez D.L."/>
            <person name="Swayne D.E."/>
        </authorList>
    </citation>
    <scope>NUCLEOTIDE SEQUENCE [LARGE SCALE GENOMIC DNA]</scope>
    <source>
        <strain evidence="3 4">CECT 7066</strain>
    </source>
</reference>
<dbReference type="Pfam" id="PF13409">
    <property type="entry name" value="GST_N_2"/>
    <property type="match status" value="1"/>
</dbReference>
<keyword evidence="4" id="KW-1185">Reference proteome</keyword>
<organism evidence="3 4">
    <name type="scientific">Palleronia marisminoris</name>
    <dbReference type="NCBI Taxonomy" id="315423"/>
    <lineage>
        <taxon>Bacteria</taxon>
        <taxon>Pseudomonadati</taxon>
        <taxon>Pseudomonadota</taxon>
        <taxon>Alphaproteobacteria</taxon>
        <taxon>Rhodobacterales</taxon>
        <taxon>Roseobacteraceae</taxon>
        <taxon>Palleronia</taxon>
    </lineage>
</organism>
<evidence type="ECO:0000313" key="4">
    <source>
        <dbReference type="Proteomes" id="UP000193870"/>
    </source>
</evidence>
<dbReference type="GO" id="GO:0004364">
    <property type="term" value="F:glutathione transferase activity"/>
    <property type="evidence" value="ECO:0007669"/>
    <property type="project" value="UniProtKB-EC"/>
</dbReference>
<dbReference type="EMBL" id="FWFV01000005">
    <property type="protein sequence ID" value="SLN47309.1"/>
    <property type="molecule type" value="Genomic_DNA"/>
</dbReference>
<dbReference type="SFLD" id="SFLDG00358">
    <property type="entry name" value="Main_(cytGST)"/>
    <property type="match status" value="1"/>
</dbReference>
<dbReference type="Proteomes" id="UP000193870">
    <property type="component" value="Unassembled WGS sequence"/>
</dbReference>
<dbReference type="CDD" id="cd03046">
    <property type="entry name" value="GST_N_GTT1_like"/>
    <property type="match status" value="1"/>
</dbReference>
<dbReference type="SFLD" id="SFLDS00019">
    <property type="entry name" value="Glutathione_Transferase_(cytos"/>
    <property type="match status" value="1"/>
</dbReference>
<dbReference type="InterPro" id="IPR036249">
    <property type="entry name" value="Thioredoxin-like_sf"/>
</dbReference>
<protein>
    <submittedName>
        <fullName evidence="3">Glutathione S-transferase GST-6.0</fullName>
        <ecNumber evidence="3">2.5.1.18</ecNumber>
    </submittedName>
</protein>
<evidence type="ECO:0000259" key="1">
    <source>
        <dbReference type="PROSITE" id="PS50404"/>
    </source>
</evidence>
<gene>
    <name evidence="3" type="primary">gstB</name>
    <name evidence="3" type="ORF">PAM7066_02084</name>
</gene>
<dbReference type="RefSeq" id="WP_085854068.1">
    <property type="nucleotide sequence ID" value="NZ_FOPF01000005.1"/>
</dbReference>
<dbReference type="PROSITE" id="PS50405">
    <property type="entry name" value="GST_CTER"/>
    <property type="match status" value="1"/>
</dbReference>
<dbReference type="SUPFAM" id="SSF52833">
    <property type="entry name" value="Thioredoxin-like"/>
    <property type="match status" value="1"/>
</dbReference>
<dbReference type="InterPro" id="IPR036282">
    <property type="entry name" value="Glutathione-S-Trfase_C_sf"/>
</dbReference>
<dbReference type="EC" id="2.5.1.18" evidence="3"/>
<dbReference type="PANTHER" id="PTHR44051">
    <property type="entry name" value="GLUTATHIONE S-TRANSFERASE-RELATED"/>
    <property type="match status" value="1"/>
</dbReference>
<feature type="domain" description="GST N-terminal" evidence="1">
    <location>
        <begin position="1"/>
        <end position="81"/>
    </location>
</feature>
<dbReference type="Pfam" id="PF00043">
    <property type="entry name" value="GST_C"/>
    <property type="match status" value="1"/>
</dbReference>
<dbReference type="InterPro" id="IPR004046">
    <property type="entry name" value="GST_C"/>
</dbReference>
<dbReference type="InterPro" id="IPR040079">
    <property type="entry name" value="Glutathione_S-Trfase"/>
</dbReference>
<keyword evidence="3" id="KW-0808">Transferase</keyword>
<dbReference type="STRING" id="315423.SAMN04488020_105139"/>
<dbReference type="SFLD" id="SFLDG01150">
    <property type="entry name" value="Main.1:_Beta-like"/>
    <property type="match status" value="1"/>
</dbReference>
<dbReference type="Gene3D" id="3.40.30.10">
    <property type="entry name" value="Glutaredoxin"/>
    <property type="match status" value="1"/>
</dbReference>
<dbReference type="CDD" id="cd03207">
    <property type="entry name" value="GST_C_8"/>
    <property type="match status" value="1"/>
</dbReference>
<accession>A0A1Y5SSI6</accession>
<dbReference type="OrthoDB" id="5740960at2"/>
<dbReference type="InterPro" id="IPR010987">
    <property type="entry name" value="Glutathione-S-Trfase_C-like"/>
</dbReference>
<sequence>MSDLMFFTNPMSRGRIVRMMLEEVGAEYATTVLEYGPEMRSSEYLAINPMAKVPAIVHRGTVVTEAAAICAYLADVYPDAGLAPPPTERGAYYRWLFFGAGPVEAAVTNATFNIDTSDPQIRGRVGYGDLASVLDTLEGVMSDREWLLGERFSAVDVYLGSQVAWGMMFGTIEKRPAFESYAARLRERPAIQRAAAKDDALMPPQGG</sequence>
<evidence type="ECO:0000313" key="3">
    <source>
        <dbReference type="EMBL" id="SLN47309.1"/>
    </source>
</evidence>